<dbReference type="SUPFAM" id="SSF46785">
    <property type="entry name" value="Winged helix' DNA-binding domain"/>
    <property type="match status" value="1"/>
</dbReference>
<organism evidence="5 6">
    <name type="scientific">Aliisedimentitalea scapharcae</name>
    <dbReference type="NCBI Taxonomy" id="1524259"/>
    <lineage>
        <taxon>Bacteria</taxon>
        <taxon>Pseudomonadati</taxon>
        <taxon>Pseudomonadota</taxon>
        <taxon>Alphaproteobacteria</taxon>
        <taxon>Rhodobacterales</taxon>
        <taxon>Roseobacteraceae</taxon>
        <taxon>Aliisedimentitalea</taxon>
    </lineage>
</organism>
<dbReference type="EMBL" id="CP123584">
    <property type="protein sequence ID" value="WZK90473.1"/>
    <property type="molecule type" value="Genomic_DNA"/>
</dbReference>
<dbReference type="PROSITE" id="PS51118">
    <property type="entry name" value="HTH_HXLR"/>
    <property type="match status" value="1"/>
</dbReference>
<dbReference type="InterPro" id="IPR002577">
    <property type="entry name" value="HTH_HxlR"/>
</dbReference>
<gene>
    <name evidence="5" type="ORF">QEZ52_07990</name>
</gene>
<feature type="domain" description="HTH hxlR-type" evidence="4">
    <location>
        <begin position="1"/>
        <end position="89"/>
    </location>
</feature>
<accession>A0ABZ2XWJ0</accession>
<evidence type="ECO:0000256" key="1">
    <source>
        <dbReference type="ARBA" id="ARBA00023015"/>
    </source>
</evidence>
<dbReference type="RefSeq" id="WP_406649243.1">
    <property type="nucleotide sequence ID" value="NZ_CP123584.1"/>
</dbReference>
<sequence length="140" mass="16414">MGDEWTLLIVREMFLGTRRFDDFLRLTGMSSHLLSQRLKKLEAQEIIQRAPYSVRPPRHEYRLTEKGRDLWTLIIALKQWGDRWLNAEVSPVLIVHKTCGQVVRPQMTCPDCGEPMDAHDAEARLSHPFEQERHTARRVP</sequence>
<dbReference type="PANTHER" id="PTHR33204:SF36">
    <property type="entry name" value="TRANSCRIPTIONAL REGULATORY PROTEIN"/>
    <property type="match status" value="1"/>
</dbReference>
<evidence type="ECO:0000313" key="5">
    <source>
        <dbReference type="EMBL" id="WZK90473.1"/>
    </source>
</evidence>
<dbReference type="Pfam" id="PF01638">
    <property type="entry name" value="HxlR"/>
    <property type="match status" value="1"/>
</dbReference>
<evidence type="ECO:0000259" key="4">
    <source>
        <dbReference type="PROSITE" id="PS51118"/>
    </source>
</evidence>
<dbReference type="InterPro" id="IPR036388">
    <property type="entry name" value="WH-like_DNA-bd_sf"/>
</dbReference>
<keyword evidence="1" id="KW-0805">Transcription regulation</keyword>
<evidence type="ECO:0000256" key="3">
    <source>
        <dbReference type="ARBA" id="ARBA00023163"/>
    </source>
</evidence>
<protein>
    <submittedName>
        <fullName evidence="5">Helix-turn-helix domain-containing protein</fullName>
    </submittedName>
</protein>
<keyword evidence="3" id="KW-0804">Transcription</keyword>
<reference evidence="5 6" key="1">
    <citation type="submission" date="2023-04" db="EMBL/GenBank/DDBJ databases">
        <title>Complete genome sequence of Alisedimentitalea scapharcae.</title>
        <authorList>
            <person name="Rong J.-C."/>
            <person name="Yi M.-L."/>
            <person name="Zhao Q."/>
        </authorList>
    </citation>
    <scope>NUCLEOTIDE SEQUENCE [LARGE SCALE GENOMIC DNA]</scope>
    <source>
        <strain evidence="5 6">KCTC 42119</strain>
    </source>
</reference>
<dbReference type="InterPro" id="IPR036390">
    <property type="entry name" value="WH_DNA-bd_sf"/>
</dbReference>
<dbReference type="Gene3D" id="1.10.10.10">
    <property type="entry name" value="Winged helix-like DNA-binding domain superfamily/Winged helix DNA-binding domain"/>
    <property type="match status" value="1"/>
</dbReference>
<name>A0ABZ2XWJ0_9RHOB</name>
<dbReference type="PANTHER" id="PTHR33204">
    <property type="entry name" value="TRANSCRIPTIONAL REGULATOR, MARR FAMILY"/>
    <property type="match status" value="1"/>
</dbReference>
<evidence type="ECO:0000313" key="6">
    <source>
        <dbReference type="Proteomes" id="UP001623232"/>
    </source>
</evidence>
<keyword evidence="2" id="KW-0238">DNA-binding</keyword>
<keyword evidence="6" id="KW-1185">Reference proteome</keyword>
<proteinExistence type="predicted"/>
<dbReference type="Proteomes" id="UP001623232">
    <property type="component" value="Chromosome"/>
</dbReference>
<evidence type="ECO:0000256" key="2">
    <source>
        <dbReference type="ARBA" id="ARBA00023125"/>
    </source>
</evidence>